<feature type="transmembrane region" description="Helical" evidence="2">
    <location>
        <begin position="189"/>
        <end position="208"/>
    </location>
</feature>
<name>A0A3P7MDK0_DIBLA</name>
<keyword evidence="2" id="KW-0812">Transmembrane</keyword>
<evidence type="ECO:0000256" key="1">
    <source>
        <dbReference type="SAM" id="MobiDB-lite"/>
    </source>
</evidence>
<keyword evidence="2" id="KW-0472">Membrane</keyword>
<feature type="non-terminal residue" evidence="3">
    <location>
        <position position="1"/>
    </location>
</feature>
<feature type="compositionally biased region" description="Low complexity" evidence="1">
    <location>
        <begin position="82"/>
        <end position="98"/>
    </location>
</feature>
<reference evidence="3 4" key="1">
    <citation type="submission" date="2018-11" db="EMBL/GenBank/DDBJ databases">
        <authorList>
            <consortium name="Pathogen Informatics"/>
        </authorList>
    </citation>
    <scope>NUCLEOTIDE SEQUENCE [LARGE SCALE GENOMIC DNA]</scope>
</reference>
<gene>
    <name evidence="3" type="ORF">DILT_LOCUS15030</name>
</gene>
<accession>A0A3P7MDK0</accession>
<organism evidence="3 4">
    <name type="scientific">Dibothriocephalus latus</name>
    <name type="common">Fish tapeworm</name>
    <name type="synonym">Diphyllobothrium latum</name>
    <dbReference type="NCBI Taxonomy" id="60516"/>
    <lineage>
        <taxon>Eukaryota</taxon>
        <taxon>Metazoa</taxon>
        <taxon>Spiralia</taxon>
        <taxon>Lophotrochozoa</taxon>
        <taxon>Platyhelminthes</taxon>
        <taxon>Cestoda</taxon>
        <taxon>Eucestoda</taxon>
        <taxon>Diphyllobothriidea</taxon>
        <taxon>Diphyllobothriidae</taxon>
        <taxon>Dibothriocephalus</taxon>
    </lineage>
</organism>
<feature type="compositionally biased region" description="Low complexity" evidence="1">
    <location>
        <begin position="7"/>
        <end position="21"/>
    </location>
</feature>
<dbReference type="AlphaFoldDB" id="A0A3P7MDK0"/>
<dbReference type="EMBL" id="UYRU01076956">
    <property type="protein sequence ID" value="VDN27555.1"/>
    <property type="molecule type" value="Genomic_DNA"/>
</dbReference>
<dbReference type="Proteomes" id="UP000281553">
    <property type="component" value="Unassembled WGS sequence"/>
</dbReference>
<evidence type="ECO:0000313" key="3">
    <source>
        <dbReference type="EMBL" id="VDN27555.1"/>
    </source>
</evidence>
<feature type="transmembrane region" description="Helical" evidence="2">
    <location>
        <begin position="215"/>
        <end position="241"/>
    </location>
</feature>
<keyword evidence="2" id="KW-1133">Transmembrane helix</keyword>
<evidence type="ECO:0000256" key="2">
    <source>
        <dbReference type="SAM" id="Phobius"/>
    </source>
</evidence>
<protein>
    <submittedName>
        <fullName evidence="3">Uncharacterized protein</fullName>
    </submittedName>
</protein>
<keyword evidence="4" id="KW-1185">Reference proteome</keyword>
<feature type="compositionally biased region" description="Polar residues" evidence="1">
    <location>
        <begin position="59"/>
        <end position="81"/>
    </location>
</feature>
<feature type="region of interest" description="Disordered" evidence="1">
    <location>
        <begin position="1"/>
        <end position="21"/>
    </location>
</feature>
<proteinExistence type="predicted"/>
<sequence length="287" mass="32110">VVDESSEQQAAAKTSSAATTTVAEPTRGFCSGGLIVNAELARFIQEQASQVAARQSSQLTSSVAPFPTDRSSVNAGQRSDGSTSAAATSSSSHLSSRSLFRKNLPPRFLRRLHAEQQEREMKENSVSKLKGLFRQFSCEVGWSVLERINSPPNFYSCRVCCLRSHLNTQALIPHDGGRTSSCSNSFSSFYSYFSFAYCSFLFFLPLPLNRHRLHLFFLFLLLLLLLLLLLHLLLLLFIILFLLPPLPRPRFISPSYSLFPFILFLPLPPPLPPLLPSLPFLILHLHR</sequence>
<feature type="region of interest" description="Disordered" evidence="1">
    <location>
        <begin position="56"/>
        <end position="98"/>
    </location>
</feature>
<feature type="transmembrane region" description="Helical" evidence="2">
    <location>
        <begin position="261"/>
        <end position="283"/>
    </location>
</feature>
<evidence type="ECO:0000313" key="4">
    <source>
        <dbReference type="Proteomes" id="UP000281553"/>
    </source>
</evidence>